<dbReference type="AlphaFoldDB" id="A0A1A8VQP3"/>
<proteinExistence type="predicted"/>
<accession>A0A1A8VQP3</accession>
<reference evidence="3" key="1">
    <citation type="submission" date="2016-05" db="EMBL/GenBank/DDBJ databases">
        <authorList>
            <person name="Naeem Raeece"/>
        </authorList>
    </citation>
    <scope>NUCLEOTIDE SEQUENCE [LARGE SCALE GENOMIC DNA]</scope>
</reference>
<keyword evidence="1" id="KW-0812">Transmembrane</keyword>
<dbReference type="Proteomes" id="UP000078546">
    <property type="component" value="Unassembled WGS sequence"/>
</dbReference>
<keyword evidence="1" id="KW-1133">Transmembrane helix</keyword>
<evidence type="ECO:0000313" key="3">
    <source>
        <dbReference type="Proteomes" id="UP000078546"/>
    </source>
</evidence>
<gene>
    <name evidence="2" type="ORF">POVCU1_008440</name>
</gene>
<name>A0A1A8VQP3_PLAOA</name>
<sequence length="459" mass="52957">MLGKSTTLRVETSLTNSNGLSSLLLLLRNKQEVETFSKAGKRQEEYCDTREIEPIFRTSHHLCALDGRTKLSFSWKYTICLEDVVKTTKNSFEKLRAMKSSKISKGMRSYVFLLLLFEALFTFLLNREDGPIAMANCDVLIVGNSEGSDVERRYIHLGKNYKEEDEKLNETNKKEKKRDFFPSKREKNRIMNNVAHKKNLFLQSVHKNTTATDLQMLFLNSNVRNKKKDFKMYKTKNVFYEPLQRVTFLEISKHLFNKIEGSSMRDRTHLTLPEIHPIIPKKHRQYSLLEDDENWIEVPALPISCRETGCPNSYQMCIPLYVDENNFGGKSISSIVEHSFDVSRNAGLINIDGRYSLNYYFWFSCVCKKYIADGQCDESVVGSYSNRLRVIPSVICTKHNARACALSSYIDVCQRRIIEKSQAKHLAEKEAGSFPPNFAADMYQLKMESVSFNSIAFKS</sequence>
<keyword evidence="1" id="KW-0472">Membrane</keyword>
<organism evidence="2 3">
    <name type="scientific">Plasmodium ovale curtisi</name>
    <dbReference type="NCBI Taxonomy" id="864141"/>
    <lineage>
        <taxon>Eukaryota</taxon>
        <taxon>Sar</taxon>
        <taxon>Alveolata</taxon>
        <taxon>Apicomplexa</taxon>
        <taxon>Aconoidasida</taxon>
        <taxon>Haemosporida</taxon>
        <taxon>Plasmodiidae</taxon>
        <taxon>Plasmodium</taxon>
        <taxon>Plasmodium (Plasmodium)</taxon>
    </lineage>
</organism>
<dbReference type="EMBL" id="FLQV01000147">
    <property type="protein sequence ID" value="SBS82829.1"/>
    <property type="molecule type" value="Genomic_DNA"/>
</dbReference>
<protein>
    <submittedName>
        <fullName evidence="2">Uncharacterized protein</fullName>
    </submittedName>
</protein>
<evidence type="ECO:0000256" key="1">
    <source>
        <dbReference type="SAM" id="Phobius"/>
    </source>
</evidence>
<feature type="transmembrane region" description="Helical" evidence="1">
    <location>
        <begin position="107"/>
        <end position="125"/>
    </location>
</feature>
<evidence type="ECO:0000313" key="2">
    <source>
        <dbReference type="EMBL" id="SBS82829.1"/>
    </source>
</evidence>